<evidence type="ECO:0000256" key="1">
    <source>
        <dbReference type="ARBA" id="ARBA00006484"/>
    </source>
</evidence>
<sequence>MSKKFALVVGASGEIGHAISHKLAEDGWSLYLHFASSKERVMGLLEELEASYKEQEFMSVQADLRNVESIERLSSAIFSLQAVIFAQGHSLYKGLEDTSIEEIRQLFQVHVEHPMSLLAKLTPKLRKKANASVVFVGSIWGDTGASYEAAYSAAKGAQHAFVKAYAKEVASQKITVNAVAPGFIDTKMNQHVELDTRQMLLEEIPAGVFGTTEDVANAVVFLVGEKANYITGQIIRVNGGWYI</sequence>
<dbReference type="Proteomes" id="UP000316626">
    <property type="component" value="Unassembled WGS sequence"/>
</dbReference>
<dbReference type="OrthoDB" id="9803333at2"/>
<accession>A0A544TU62</accession>
<dbReference type="PANTHER" id="PTHR42879">
    <property type="entry name" value="3-OXOACYL-(ACYL-CARRIER-PROTEIN) REDUCTASE"/>
    <property type="match status" value="1"/>
</dbReference>
<dbReference type="PANTHER" id="PTHR42879:SF2">
    <property type="entry name" value="3-OXOACYL-[ACYL-CARRIER-PROTEIN] REDUCTASE FABG"/>
    <property type="match status" value="1"/>
</dbReference>
<reference evidence="2 3" key="1">
    <citation type="submission" date="2019-06" db="EMBL/GenBank/DDBJ databases">
        <title>Psychrobacillus vulpis sp. nov., a new species isolated from feces of a red fox that inhabits in The Tablas de Daimiel Natural Park, Albacete, Spain.</title>
        <authorList>
            <person name="Rodriguez M."/>
            <person name="Reina J.C."/>
            <person name="Bejar V."/>
            <person name="Llamas I."/>
        </authorList>
    </citation>
    <scope>NUCLEOTIDE SEQUENCE [LARGE SCALE GENOMIC DNA]</scope>
    <source>
        <strain evidence="2 3">Z8</strain>
    </source>
</reference>
<dbReference type="Pfam" id="PF13561">
    <property type="entry name" value="adh_short_C2"/>
    <property type="match status" value="1"/>
</dbReference>
<dbReference type="EMBL" id="VDGI01000003">
    <property type="protein sequence ID" value="TQR20987.1"/>
    <property type="molecule type" value="Genomic_DNA"/>
</dbReference>
<keyword evidence="3" id="KW-1185">Reference proteome</keyword>
<evidence type="ECO:0000313" key="2">
    <source>
        <dbReference type="EMBL" id="TQR20987.1"/>
    </source>
</evidence>
<organism evidence="2 3">
    <name type="scientific">Psychrobacillus vulpis</name>
    <dbReference type="NCBI Taxonomy" id="2325572"/>
    <lineage>
        <taxon>Bacteria</taxon>
        <taxon>Bacillati</taxon>
        <taxon>Bacillota</taxon>
        <taxon>Bacilli</taxon>
        <taxon>Bacillales</taxon>
        <taxon>Bacillaceae</taxon>
        <taxon>Psychrobacillus</taxon>
    </lineage>
</organism>
<proteinExistence type="inferred from homology"/>
<gene>
    <name evidence="2" type="ORF">FG384_05175</name>
</gene>
<dbReference type="SUPFAM" id="SSF51735">
    <property type="entry name" value="NAD(P)-binding Rossmann-fold domains"/>
    <property type="match status" value="1"/>
</dbReference>
<dbReference type="RefSeq" id="WP_142641519.1">
    <property type="nucleotide sequence ID" value="NZ_VDGI01000003.1"/>
</dbReference>
<dbReference type="PRINTS" id="PR00081">
    <property type="entry name" value="GDHRDH"/>
</dbReference>
<dbReference type="Gene3D" id="3.40.50.720">
    <property type="entry name" value="NAD(P)-binding Rossmann-like Domain"/>
    <property type="match status" value="1"/>
</dbReference>
<dbReference type="InterPro" id="IPR050259">
    <property type="entry name" value="SDR"/>
</dbReference>
<comment type="similarity">
    <text evidence="1">Belongs to the short-chain dehydrogenases/reductases (SDR) family.</text>
</comment>
<dbReference type="InterPro" id="IPR002347">
    <property type="entry name" value="SDR_fam"/>
</dbReference>
<evidence type="ECO:0000313" key="3">
    <source>
        <dbReference type="Proteomes" id="UP000316626"/>
    </source>
</evidence>
<comment type="caution">
    <text evidence="2">The sequence shown here is derived from an EMBL/GenBank/DDBJ whole genome shotgun (WGS) entry which is preliminary data.</text>
</comment>
<dbReference type="NCBIfam" id="NF047420">
    <property type="entry name" value="EF_P_mod_YmfI"/>
    <property type="match status" value="1"/>
</dbReference>
<name>A0A544TU62_9BACI</name>
<dbReference type="CDD" id="cd05233">
    <property type="entry name" value="SDR_c"/>
    <property type="match status" value="1"/>
</dbReference>
<dbReference type="InterPro" id="IPR036291">
    <property type="entry name" value="NAD(P)-bd_dom_sf"/>
</dbReference>
<protein>
    <submittedName>
        <fullName evidence="2">SDR family oxidoreductase</fullName>
    </submittedName>
</protein>
<dbReference type="AlphaFoldDB" id="A0A544TU62"/>